<comment type="caution">
    <text evidence="1">The sequence shown here is derived from an EMBL/GenBank/DDBJ whole genome shotgun (WGS) entry which is preliminary data.</text>
</comment>
<name>A0A6N8U8I7_9FIRM</name>
<dbReference type="AlphaFoldDB" id="A0A6N8U8I7"/>
<dbReference type="RefSeq" id="WP_160624451.1">
    <property type="nucleotide sequence ID" value="NZ_WUUQ01000001.1"/>
</dbReference>
<dbReference type="Gene3D" id="1.25.40.10">
    <property type="entry name" value="Tetratricopeptide repeat domain"/>
    <property type="match status" value="1"/>
</dbReference>
<dbReference type="Proteomes" id="UP000434036">
    <property type="component" value="Unassembled WGS sequence"/>
</dbReference>
<dbReference type="SUPFAM" id="SSF48452">
    <property type="entry name" value="TPR-like"/>
    <property type="match status" value="1"/>
</dbReference>
<sequence>MFFKKKTVSETKTDEPAVNHDELVEKAQQLIEELASKSGEARITCLDQIGLCFSDAKEYDQAISYLETSLNEKKAVSDGYRTLLKLYNIKRKEAAVMKDDEKLQYYLTKIDDMMRISKEVMRSNL</sequence>
<reference evidence="1 2" key="1">
    <citation type="submission" date="2019-12" db="EMBL/GenBank/DDBJ databases">
        <authorList>
            <person name="Yang R."/>
        </authorList>
    </citation>
    <scope>NUCLEOTIDE SEQUENCE [LARGE SCALE GENOMIC DNA]</scope>
    <source>
        <strain evidence="1 2">DONG20-135</strain>
    </source>
</reference>
<organism evidence="1 2">
    <name type="scientific">Copranaerobaculum intestinale</name>
    <dbReference type="NCBI Taxonomy" id="2692629"/>
    <lineage>
        <taxon>Bacteria</taxon>
        <taxon>Bacillati</taxon>
        <taxon>Bacillota</taxon>
        <taxon>Erysipelotrichia</taxon>
        <taxon>Erysipelotrichales</taxon>
        <taxon>Erysipelotrichaceae</taxon>
        <taxon>Copranaerobaculum</taxon>
    </lineage>
</organism>
<reference evidence="1 2" key="2">
    <citation type="submission" date="2020-01" db="EMBL/GenBank/DDBJ databases">
        <title>Clostridiaceae sp. nov. isolated from the gut of human by culturomics.</title>
        <authorList>
            <person name="Chang Y."/>
        </authorList>
    </citation>
    <scope>NUCLEOTIDE SEQUENCE [LARGE SCALE GENOMIC DNA]</scope>
    <source>
        <strain evidence="1 2">DONG20-135</strain>
    </source>
</reference>
<keyword evidence="2" id="KW-1185">Reference proteome</keyword>
<protein>
    <recommendedName>
        <fullName evidence="3">Tetratricopeptide repeat protein</fullName>
    </recommendedName>
</protein>
<evidence type="ECO:0008006" key="3">
    <source>
        <dbReference type="Google" id="ProtNLM"/>
    </source>
</evidence>
<gene>
    <name evidence="1" type="ORF">GSF08_03620</name>
</gene>
<dbReference type="InterPro" id="IPR011990">
    <property type="entry name" value="TPR-like_helical_dom_sf"/>
</dbReference>
<accession>A0A6N8U8I7</accession>
<evidence type="ECO:0000313" key="2">
    <source>
        <dbReference type="Proteomes" id="UP000434036"/>
    </source>
</evidence>
<evidence type="ECO:0000313" key="1">
    <source>
        <dbReference type="EMBL" id="MXQ73023.1"/>
    </source>
</evidence>
<proteinExistence type="predicted"/>
<dbReference type="EMBL" id="WUUQ01000001">
    <property type="protein sequence ID" value="MXQ73023.1"/>
    <property type="molecule type" value="Genomic_DNA"/>
</dbReference>